<evidence type="ECO:0000256" key="2">
    <source>
        <dbReference type="ARBA" id="ARBA00022741"/>
    </source>
</evidence>
<accession>A0A560JNC9</accession>
<dbReference type="PANTHER" id="PTHR30258:SF2">
    <property type="entry name" value="COMG OPERON PROTEIN 1"/>
    <property type="match status" value="1"/>
</dbReference>
<comment type="similarity">
    <text evidence="1">Belongs to the GSP E family.</text>
</comment>
<feature type="domain" description="Bacterial type II secretion system protein E" evidence="4">
    <location>
        <begin position="395"/>
        <end position="409"/>
    </location>
</feature>
<dbReference type="InterPro" id="IPR001482">
    <property type="entry name" value="T2SS/T4SS_dom"/>
</dbReference>
<evidence type="ECO:0000313" key="5">
    <source>
        <dbReference type="EMBL" id="TWB72486.1"/>
    </source>
</evidence>
<dbReference type="GO" id="GO:0005524">
    <property type="term" value="F:ATP binding"/>
    <property type="evidence" value="ECO:0007669"/>
    <property type="project" value="UniProtKB-KW"/>
</dbReference>
<dbReference type="SUPFAM" id="SSF160246">
    <property type="entry name" value="EspE N-terminal domain-like"/>
    <property type="match status" value="1"/>
</dbReference>
<keyword evidence="3" id="KW-0067">ATP-binding</keyword>
<dbReference type="GO" id="GO:0005886">
    <property type="term" value="C:plasma membrane"/>
    <property type="evidence" value="ECO:0007669"/>
    <property type="project" value="TreeGrafter"/>
</dbReference>
<organism evidence="5 6">
    <name type="scientific">Bradyrhizobium sacchari</name>
    <dbReference type="NCBI Taxonomy" id="1399419"/>
    <lineage>
        <taxon>Bacteria</taxon>
        <taxon>Pseudomonadati</taxon>
        <taxon>Pseudomonadota</taxon>
        <taxon>Alphaproteobacteria</taxon>
        <taxon>Hyphomicrobiales</taxon>
        <taxon>Nitrobacteraceae</taxon>
        <taxon>Bradyrhizobium</taxon>
    </lineage>
</organism>
<dbReference type="InterPro" id="IPR007831">
    <property type="entry name" value="T2SS_GspE_N"/>
</dbReference>
<keyword evidence="6" id="KW-1185">Reference proteome</keyword>
<reference evidence="5 6" key="1">
    <citation type="submission" date="2019-06" db="EMBL/GenBank/DDBJ databases">
        <title>Genomic Encyclopedia of Type Strains, Phase IV (KMG-V): Genome sequencing to study the core and pangenomes of soil and plant-associated prokaryotes.</title>
        <authorList>
            <person name="Whitman W."/>
        </authorList>
    </citation>
    <scope>NUCLEOTIDE SEQUENCE [LARGE SCALE GENOMIC DNA]</scope>
    <source>
        <strain evidence="5 6">BR 10556</strain>
    </source>
</reference>
<dbReference type="InterPro" id="IPR003593">
    <property type="entry name" value="AAA+_ATPase"/>
</dbReference>
<dbReference type="STRING" id="1399419.A5906_33610"/>
<dbReference type="InterPro" id="IPR037257">
    <property type="entry name" value="T2SS_E_N_sf"/>
</dbReference>
<evidence type="ECO:0000259" key="4">
    <source>
        <dbReference type="PROSITE" id="PS00662"/>
    </source>
</evidence>
<dbReference type="CDD" id="cd01129">
    <property type="entry name" value="PulE-GspE-like"/>
    <property type="match status" value="1"/>
</dbReference>
<dbReference type="PANTHER" id="PTHR30258">
    <property type="entry name" value="TYPE II SECRETION SYSTEM PROTEIN GSPE-RELATED"/>
    <property type="match status" value="1"/>
</dbReference>
<dbReference type="Gene3D" id="3.40.50.300">
    <property type="entry name" value="P-loop containing nucleotide triphosphate hydrolases"/>
    <property type="match status" value="1"/>
</dbReference>
<keyword evidence="2" id="KW-0547">Nucleotide-binding</keyword>
<evidence type="ECO:0000256" key="1">
    <source>
        <dbReference type="ARBA" id="ARBA00006611"/>
    </source>
</evidence>
<dbReference type="Pfam" id="PF05157">
    <property type="entry name" value="MshEN"/>
    <property type="match status" value="1"/>
</dbReference>
<dbReference type="AlphaFoldDB" id="A0A560JNC9"/>
<dbReference type="GO" id="GO:0016887">
    <property type="term" value="F:ATP hydrolysis activity"/>
    <property type="evidence" value="ECO:0007669"/>
    <property type="project" value="TreeGrafter"/>
</dbReference>
<name>A0A560JNC9_9BRAD</name>
<proteinExistence type="inferred from homology"/>
<evidence type="ECO:0000256" key="3">
    <source>
        <dbReference type="ARBA" id="ARBA00022840"/>
    </source>
</evidence>
<comment type="caution">
    <text evidence="5">The sequence shown here is derived from an EMBL/GenBank/DDBJ whole genome shotgun (WGS) entry which is preliminary data.</text>
</comment>
<dbReference type="Gene3D" id="3.30.450.90">
    <property type="match status" value="1"/>
</dbReference>
<protein>
    <submittedName>
        <fullName evidence="5">General secretion pathway protein E</fullName>
    </submittedName>
</protein>
<dbReference type="Gene3D" id="3.30.300.160">
    <property type="entry name" value="Type II secretion system, protein E, N-terminal domain"/>
    <property type="match status" value="1"/>
</dbReference>
<dbReference type="FunFam" id="3.40.50.300:FF:000398">
    <property type="entry name" value="Type IV pilus assembly ATPase PilB"/>
    <property type="match status" value="1"/>
</dbReference>
<evidence type="ECO:0000313" key="6">
    <source>
        <dbReference type="Proteomes" id="UP000315914"/>
    </source>
</evidence>
<dbReference type="Pfam" id="PF00437">
    <property type="entry name" value="T2SSE"/>
    <property type="match status" value="1"/>
</dbReference>
<dbReference type="PROSITE" id="PS00662">
    <property type="entry name" value="T2SP_E"/>
    <property type="match status" value="1"/>
</dbReference>
<dbReference type="Proteomes" id="UP000315914">
    <property type="component" value="Unassembled WGS sequence"/>
</dbReference>
<dbReference type="EMBL" id="VITW01000006">
    <property type="protein sequence ID" value="TWB72486.1"/>
    <property type="molecule type" value="Genomic_DNA"/>
</dbReference>
<dbReference type="SUPFAM" id="SSF52540">
    <property type="entry name" value="P-loop containing nucleoside triphosphate hydrolases"/>
    <property type="match status" value="1"/>
</dbReference>
<gene>
    <name evidence="5" type="ORF">FBZ95_106201</name>
</gene>
<sequence>MVVSWTDGRVANERGAVKGMQDVAIDTFKQHLLAKHALTSRALAHLVGPTDAGSGRSLRELWETMDLSSAEFADEVSEYFRLPRLGLPQLLSITPCLDGFSHRFLRESTVFPFRSSSGAYGIAIADPLDAAAIRAAEIVFGTRVDIVVASYEDITTALDQRTGAAEARADEGVRLQQQSDDDIESLRDLASGAPVVRALNDLLERAVDLRASDIHVEPFRAGLAVRMRVDGLLRALPSPHGIPPQALISRIKILASLNIAERRLPQDGAARVRVGRNEIDVRVATMPTQHGESAVIRVLPRDRGLLEMSKLGLAARDESVMTRLLTMPHGMIVVTGPTGSGKTTTLATMLSILNEPTRKILTIEDPVEYEIPGINQSQVKPSIGLTFAAAMRAFVRQDPDVIMVGEVRDAETAHIAIHAALTGHLVLTTLHTETAAAAVPRLIDLGIEGFLLKSTLRAVVAQRLLRVLCDRCKVPHALTEADLAGDPRLAVIGFRCGEVVYGAGGCERCGGTGYRGRNGAFEILEMSDEVRALVGPQTDSHSIDAAAMRGGMTTMLEDAVAKCRAGLTTVPEVFRVTTVR</sequence>
<dbReference type="InterPro" id="IPR027417">
    <property type="entry name" value="P-loop_NTPase"/>
</dbReference>
<dbReference type="SMART" id="SM00382">
    <property type="entry name" value="AAA"/>
    <property type="match status" value="1"/>
</dbReference>